<dbReference type="EMBL" id="PEDL01000007">
    <property type="protein sequence ID" value="PHV70818.1"/>
    <property type="molecule type" value="Genomic_DNA"/>
</dbReference>
<accession>A0AC61DCQ8</accession>
<organism evidence="1 2">
    <name type="scientific">Sporanaerobium hydrogeniformans</name>
    <dbReference type="NCBI Taxonomy" id="3072179"/>
    <lineage>
        <taxon>Bacteria</taxon>
        <taxon>Bacillati</taxon>
        <taxon>Bacillota</taxon>
        <taxon>Clostridia</taxon>
        <taxon>Lachnospirales</taxon>
        <taxon>Lachnospiraceae</taxon>
        <taxon>Sporanaerobium</taxon>
    </lineage>
</organism>
<proteinExistence type="predicted"/>
<keyword evidence="1" id="KW-0418">Kinase</keyword>
<keyword evidence="2" id="KW-1185">Reference proteome</keyword>
<reference evidence="1" key="1">
    <citation type="submission" date="2017-10" db="EMBL/GenBank/DDBJ databases">
        <title>Genome sequence of cellulolytic Lachnospiraceae bacterium XHS1971 isolated from hotspring sediment.</title>
        <authorList>
            <person name="Vasudevan G."/>
            <person name="Joshi A.J."/>
            <person name="Hivarkar S."/>
            <person name="Lanjekar V.B."/>
            <person name="Dhakephalkar P.K."/>
            <person name="Dagar S."/>
        </authorList>
    </citation>
    <scope>NUCLEOTIDE SEQUENCE</scope>
    <source>
        <strain evidence="1">XHS1971</strain>
    </source>
</reference>
<evidence type="ECO:0000313" key="1">
    <source>
        <dbReference type="EMBL" id="PHV70818.1"/>
    </source>
</evidence>
<sequence length="598" mass="68564">MVFIKKIKNFSLKNKIFVSNTLIITVALLFFAIFANQVFSEELMERTKRSSIREIDLININLDTMINSIEDYSRVIASEYRLQKELVEIKHTSEADKILLKNLRIKTAMSEIVSNIISPNTQIAGIAVFEDKKVIYSGHSIDEKSVNKIIHNDYLETVYQIQRPTWTGLAPLEFIDHRKKDVFSVSKLIRDRNTGEALGVVTLFVDEVNISNIYTKNIANAQGSYYIVDENNKVISSYNKADLYKDIGQVLKIKNSVYKQLQDKGNLLLTDKKIPVLYSMKAYGKFGWKVISVSVLEEIVSEKNKIRSIIIWILILCVIIVFITSYIISHTVTKPIYLLLGTMEKIKDGNIKVRACGELNGEVGVLANGFNMLMNQLEQSMEQIYKEQKLKRENEFKLLQSQIKPHFLYNTMETISSFIKLDMKEYALTTIQYLSNFYKISLSRGNEMITVEEEVKIIESYLSIQRLRYAEYMDYTLDFDNTIFKYTIPKLTIQPLVENAIYHGLKQSQSKGIILVKGYIKEGSIIIEVLDTGVGLSKERLDEISRFGLLRESDSRSFGLRSIDERLKLLYGSHSGISIKSVQGEYTLVTVSIPLDSK</sequence>
<gene>
    <name evidence="1" type="ORF">CS063_08610</name>
</gene>
<name>A0AC61DCQ8_9FIRM</name>
<keyword evidence="1" id="KW-0808">Transferase</keyword>
<dbReference type="Proteomes" id="UP000224460">
    <property type="component" value="Unassembled WGS sequence"/>
</dbReference>
<protein>
    <submittedName>
        <fullName evidence="1">Two-component sensor histidine kinase</fullName>
    </submittedName>
</protein>
<comment type="caution">
    <text evidence="1">The sequence shown here is derived from an EMBL/GenBank/DDBJ whole genome shotgun (WGS) entry which is preliminary data.</text>
</comment>
<evidence type="ECO:0000313" key="2">
    <source>
        <dbReference type="Proteomes" id="UP000224460"/>
    </source>
</evidence>